<organism evidence="2 3">
    <name type="scientific">Geomonas limicola</name>
    <dbReference type="NCBI Taxonomy" id="2740186"/>
    <lineage>
        <taxon>Bacteria</taxon>
        <taxon>Pseudomonadati</taxon>
        <taxon>Thermodesulfobacteriota</taxon>
        <taxon>Desulfuromonadia</taxon>
        <taxon>Geobacterales</taxon>
        <taxon>Geobacteraceae</taxon>
        <taxon>Geomonas</taxon>
    </lineage>
</organism>
<gene>
    <name evidence="2" type="primary">pilV-2_1</name>
    <name evidence="2" type="ORF">GMLC_04140</name>
</gene>
<evidence type="ECO:0000256" key="1">
    <source>
        <dbReference type="SAM" id="Phobius"/>
    </source>
</evidence>
<proteinExistence type="predicted"/>
<dbReference type="Pfam" id="PF07963">
    <property type="entry name" value="N_methyl"/>
    <property type="match status" value="1"/>
</dbReference>
<protein>
    <submittedName>
        <fullName evidence="2">Pilus assembly protein PilV</fullName>
    </submittedName>
</protein>
<keyword evidence="3" id="KW-1185">Reference proteome</keyword>
<name>A0A6V8N2Q9_9BACT</name>
<dbReference type="InterPro" id="IPR012902">
    <property type="entry name" value="N_methyl_site"/>
</dbReference>
<keyword evidence="1" id="KW-1133">Transmembrane helix</keyword>
<dbReference type="RefSeq" id="WP_183359365.1">
    <property type="nucleotide sequence ID" value="NZ_BLXZ01000001.1"/>
</dbReference>
<dbReference type="EMBL" id="BLXZ01000001">
    <property type="protein sequence ID" value="GFO66835.1"/>
    <property type="molecule type" value="Genomic_DNA"/>
</dbReference>
<keyword evidence="1" id="KW-0472">Membrane</keyword>
<dbReference type="Proteomes" id="UP000587586">
    <property type="component" value="Unassembled WGS sequence"/>
</dbReference>
<keyword evidence="1" id="KW-0812">Transmembrane</keyword>
<comment type="caution">
    <text evidence="2">The sequence shown here is derived from an EMBL/GenBank/DDBJ whole genome shotgun (WGS) entry which is preliminary data.</text>
</comment>
<reference evidence="3" key="1">
    <citation type="submission" date="2020-06" db="EMBL/GenBank/DDBJ databases">
        <title>Draft genomic sequecing of Geomonas sp. Red745.</title>
        <authorList>
            <person name="Itoh H."/>
            <person name="Xu Z.X."/>
            <person name="Ushijima N."/>
            <person name="Masuda Y."/>
            <person name="Shiratori Y."/>
            <person name="Senoo K."/>
        </authorList>
    </citation>
    <scope>NUCLEOTIDE SEQUENCE [LARGE SCALE GENOMIC DNA]</scope>
    <source>
        <strain evidence="3">Red745</strain>
    </source>
</reference>
<sequence length="133" mass="14832">MTAKAPALPSGEPGFTLVELMMAMLVMTVGLLGLLQTVTVAYDYSLRTMYREQALQVGEEQMNLLRRRASDSGTTFPTTTTATRRIGGGTKSFGVIRDRSTQGETYLLTVSVTWHFKNLSTTHKIYTMKRMRS</sequence>
<feature type="transmembrane region" description="Helical" evidence="1">
    <location>
        <begin position="20"/>
        <end position="42"/>
    </location>
</feature>
<evidence type="ECO:0000313" key="2">
    <source>
        <dbReference type="EMBL" id="GFO66835.1"/>
    </source>
</evidence>
<dbReference type="NCBIfam" id="TIGR02532">
    <property type="entry name" value="IV_pilin_GFxxxE"/>
    <property type="match status" value="1"/>
</dbReference>
<dbReference type="AlphaFoldDB" id="A0A6V8N2Q9"/>
<accession>A0A6V8N2Q9</accession>
<evidence type="ECO:0000313" key="3">
    <source>
        <dbReference type="Proteomes" id="UP000587586"/>
    </source>
</evidence>